<keyword evidence="4" id="KW-1185">Reference proteome</keyword>
<dbReference type="InterPro" id="IPR029052">
    <property type="entry name" value="Metallo-depent_PP-like"/>
</dbReference>
<organism evidence="3 4">
    <name type="scientific">Seminavis robusta</name>
    <dbReference type="NCBI Taxonomy" id="568900"/>
    <lineage>
        <taxon>Eukaryota</taxon>
        <taxon>Sar</taxon>
        <taxon>Stramenopiles</taxon>
        <taxon>Ochrophyta</taxon>
        <taxon>Bacillariophyta</taxon>
        <taxon>Bacillariophyceae</taxon>
        <taxon>Bacillariophycidae</taxon>
        <taxon>Naviculales</taxon>
        <taxon>Naviculaceae</taxon>
        <taxon>Seminavis</taxon>
    </lineage>
</organism>
<proteinExistence type="predicted"/>
<feature type="region of interest" description="Disordered" evidence="1">
    <location>
        <begin position="1"/>
        <end position="21"/>
    </location>
</feature>
<feature type="compositionally biased region" description="Basic and acidic residues" evidence="1">
    <location>
        <begin position="1"/>
        <end position="11"/>
    </location>
</feature>
<dbReference type="InterPro" id="IPR004843">
    <property type="entry name" value="Calcineurin-like_PHP"/>
</dbReference>
<dbReference type="GO" id="GO:0016787">
    <property type="term" value="F:hydrolase activity"/>
    <property type="evidence" value="ECO:0007669"/>
    <property type="project" value="InterPro"/>
</dbReference>
<evidence type="ECO:0000313" key="4">
    <source>
        <dbReference type="Proteomes" id="UP001153069"/>
    </source>
</evidence>
<feature type="domain" description="Calcineurin-like phosphoesterase" evidence="2">
    <location>
        <begin position="32"/>
        <end position="206"/>
    </location>
</feature>
<comment type="caution">
    <text evidence="3">The sequence shown here is derived from an EMBL/GenBank/DDBJ whole genome shotgun (WGS) entry which is preliminary data.</text>
</comment>
<accession>A0A9N8DSI8</accession>
<dbReference type="AlphaFoldDB" id="A0A9N8DSI8"/>
<dbReference type="Gene3D" id="3.60.21.10">
    <property type="match status" value="1"/>
</dbReference>
<gene>
    <name evidence="3" type="ORF">SEMRO_311_G114260.1</name>
</gene>
<dbReference type="Pfam" id="PF00149">
    <property type="entry name" value="Metallophos"/>
    <property type="match status" value="1"/>
</dbReference>
<evidence type="ECO:0000259" key="2">
    <source>
        <dbReference type="Pfam" id="PF00149"/>
    </source>
</evidence>
<dbReference type="EMBL" id="CAICTM010000310">
    <property type="protein sequence ID" value="CAB9507555.1"/>
    <property type="molecule type" value="Genomic_DNA"/>
</dbReference>
<name>A0A9N8DSI8_9STRA</name>
<protein>
    <submittedName>
        <fullName evidence="3">Metallophosphoesterase domain-containing protein 1</fullName>
    </submittedName>
</protein>
<reference evidence="3" key="1">
    <citation type="submission" date="2020-06" db="EMBL/GenBank/DDBJ databases">
        <authorList>
            <consortium name="Plant Systems Biology data submission"/>
        </authorList>
    </citation>
    <scope>NUCLEOTIDE SEQUENCE</scope>
    <source>
        <strain evidence="3">D6</strain>
    </source>
</reference>
<evidence type="ECO:0000313" key="3">
    <source>
        <dbReference type="EMBL" id="CAB9507555.1"/>
    </source>
</evidence>
<dbReference type="Proteomes" id="UP001153069">
    <property type="component" value="Unassembled WGS sequence"/>
</dbReference>
<dbReference type="SUPFAM" id="SSF56300">
    <property type="entry name" value="Metallo-dependent phosphatases"/>
    <property type="match status" value="1"/>
</dbReference>
<sequence length="289" mass="32500">MAKEGSMKMDVENGPMDTDQMDCDSQRQDIVRIVVISDTHGLHDKLRLPRGDVLVHCGDFADRGSVADIRAFRDWFQSQKSRYSDLVVIAGNHDRDLKRPDAIDLRAEFSLPGSTIHFLEDQHLVCAGGRLHIFGASWGTCDSDSFEDLDLTEGNSSNADGIDLLLSHIPPYWPGRTSTVRRGSLSLAKVIFQKRIPICCGGHLHWARGAVRYKARHGCVPQSTWFINAASKFPSSRDPQPDDGGVFPPVVIDYNVQERKVAWVDGFDKFWRKDIPKPFSFAVDRWECS</sequence>
<dbReference type="PANTHER" id="PTHR12905:SF0">
    <property type="entry name" value="CALCINEURIN-LIKE PHOSPHOESTERASE DOMAIN-CONTAINING PROTEIN"/>
    <property type="match status" value="1"/>
</dbReference>
<evidence type="ECO:0000256" key="1">
    <source>
        <dbReference type="SAM" id="MobiDB-lite"/>
    </source>
</evidence>
<dbReference type="InterPro" id="IPR051693">
    <property type="entry name" value="UPF0046_metallophosphoest"/>
</dbReference>
<dbReference type="PANTHER" id="PTHR12905">
    <property type="entry name" value="METALLOPHOSPHOESTERASE"/>
    <property type="match status" value="1"/>
</dbReference>
<dbReference type="OrthoDB" id="630188at2759"/>